<evidence type="ECO:0000313" key="1">
    <source>
        <dbReference type="EMBL" id="PSL10931.1"/>
    </source>
</evidence>
<comment type="caution">
    <text evidence="1">The sequence shown here is derived from an EMBL/GenBank/DDBJ whole genome shotgun (WGS) entry which is preliminary data.</text>
</comment>
<keyword evidence="2" id="KW-1185">Reference proteome</keyword>
<sequence>MCIRMSLLPTPNQSVECDSCYASALHAFRYARPLKEFYMSEKLMQQ</sequence>
<dbReference type="AlphaFoldDB" id="A0A2P8END7"/>
<dbReference type="EMBL" id="PYGI01000024">
    <property type="protein sequence ID" value="PSL10931.1"/>
    <property type="molecule type" value="Genomic_DNA"/>
</dbReference>
<evidence type="ECO:0000313" key="2">
    <source>
        <dbReference type="Proteomes" id="UP000242133"/>
    </source>
</evidence>
<organism evidence="1 2">
    <name type="scientific">Marinobacterium halophilum</name>
    <dbReference type="NCBI Taxonomy" id="267374"/>
    <lineage>
        <taxon>Bacteria</taxon>
        <taxon>Pseudomonadati</taxon>
        <taxon>Pseudomonadota</taxon>
        <taxon>Gammaproteobacteria</taxon>
        <taxon>Oceanospirillales</taxon>
        <taxon>Oceanospirillaceae</taxon>
        <taxon>Marinobacterium</taxon>
    </lineage>
</organism>
<name>A0A2P8END7_9GAMM</name>
<gene>
    <name evidence="1" type="ORF">CLV44_12411</name>
</gene>
<dbReference type="Proteomes" id="UP000242133">
    <property type="component" value="Unassembled WGS sequence"/>
</dbReference>
<protein>
    <submittedName>
        <fullName evidence="1">Uncharacterized protein</fullName>
    </submittedName>
</protein>
<reference evidence="1 2" key="1">
    <citation type="submission" date="2018-03" db="EMBL/GenBank/DDBJ databases">
        <title>Genomic Encyclopedia of Archaeal and Bacterial Type Strains, Phase II (KMG-II): from individual species to whole genera.</title>
        <authorList>
            <person name="Goeker M."/>
        </authorList>
    </citation>
    <scope>NUCLEOTIDE SEQUENCE [LARGE SCALE GENOMIC DNA]</scope>
    <source>
        <strain evidence="1 2">DSM 17586</strain>
    </source>
</reference>
<proteinExistence type="predicted"/>
<accession>A0A2P8END7</accession>